<organism evidence="1 2">
    <name type="scientific">Chitinophaga varians</name>
    <dbReference type="NCBI Taxonomy" id="2202339"/>
    <lineage>
        <taxon>Bacteria</taxon>
        <taxon>Pseudomonadati</taxon>
        <taxon>Bacteroidota</taxon>
        <taxon>Chitinophagia</taxon>
        <taxon>Chitinophagales</taxon>
        <taxon>Chitinophagaceae</taxon>
        <taxon>Chitinophaga</taxon>
    </lineage>
</organism>
<dbReference type="AlphaFoldDB" id="A0A847S5B2"/>
<gene>
    <name evidence="1" type="ORF">HGH92_20800</name>
</gene>
<sequence>MGYRPRSGLQENELWAGEDSRAFPMQMKIVRQTKDWNAYGVTGKILH</sequence>
<dbReference type="EMBL" id="JABAIA010000002">
    <property type="protein sequence ID" value="NLR66761.1"/>
    <property type="molecule type" value="Genomic_DNA"/>
</dbReference>
<evidence type="ECO:0000313" key="2">
    <source>
        <dbReference type="Proteomes" id="UP000570474"/>
    </source>
</evidence>
<reference evidence="1 2" key="1">
    <citation type="submission" date="2020-04" db="EMBL/GenBank/DDBJ databases">
        <authorList>
            <person name="Yin C."/>
        </authorList>
    </citation>
    <scope>NUCLEOTIDE SEQUENCE [LARGE SCALE GENOMIC DNA]</scope>
    <source>
        <strain evidence="1 2">Ae27</strain>
    </source>
</reference>
<comment type="caution">
    <text evidence="1">The sequence shown here is derived from an EMBL/GenBank/DDBJ whole genome shotgun (WGS) entry which is preliminary data.</text>
</comment>
<evidence type="ECO:0000313" key="1">
    <source>
        <dbReference type="EMBL" id="NLR66761.1"/>
    </source>
</evidence>
<protein>
    <submittedName>
        <fullName evidence="1">Uncharacterized protein</fullName>
    </submittedName>
</protein>
<name>A0A847S5B2_9BACT</name>
<dbReference type="Proteomes" id="UP000570474">
    <property type="component" value="Unassembled WGS sequence"/>
</dbReference>
<proteinExistence type="predicted"/>
<keyword evidence="2" id="KW-1185">Reference proteome</keyword>
<accession>A0A847S5B2</accession>